<evidence type="ECO:0000313" key="1">
    <source>
        <dbReference type="EMBL" id="XCI77535.1"/>
    </source>
</evidence>
<dbReference type="EMBL" id="PP429226">
    <property type="protein sequence ID" value="XCI77535.1"/>
    <property type="molecule type" value="Genomic_DNA"/>
</dbReference>
<protein>
    <submittedName>
        <fullName evidence="1">Uncharacterized protein</fullName>
    </submittedName>
</protein>
<accession>A0AAU8HY39</accession>
<reference evidence="1" key="1">
    <citation type="submission" date="2024-03" db="EMBL/GenBank/DDBJ databases">
        <authorList>
            <person name="Chantapakul B."/>
            <person name="Wang S."/>
        </authorList>
    </citation>
    <scope>NUCLEOTIDE SEQUENCE</scope>
</reference>
<sequence>MRIQATQTHEDEFLNFVKNNLDMIKNAQVFTHSISFTLENMSVSIYRNTTYKDKDYIFAEFDGASKNGYISFEIIDLSLSLFNELTSIFDFEYKGPADVISAFKKIMDEASR</sequence>
<proteinExistence type="predicted"/>
<organism evidence="1">
    <name type="scientific">Rhizobium phage LG08</name>
    <dbReference type="NCBI Taxonomy" id="3129229"/>
    <lineage>
        <taxon>Viruses</taxon>
        <taxon>Duplodnaviria</taxon>
        <taxon>Heunggongvirae</taxon>
        <taxon>Uroviricota</taxon>
        <taxon>Caudoviricetes</taxon>
    </lineage>
</organism>
<gene>
    <name evidence="1" type="ORF">LDCGVIBL_CDS0177</name>
</gene>
<name>A0AAU8HY39_9CAUD</name>